<dbReference type="Pfam" id="PF01182">
    <property type="entry name" value="Glucosamine_iso"/>
    <property type="match status" value="1"/>
</dbReference>
<organism evidence="5 6">
    <name type="scientific">Mycobacterium yunnanensis</name>
    <dbReference type="NCBI Taxonomy" id="368477"/>
    <lineage>
        <taxon>Bacteria</taxon>
        <taxon>Bacillati</taxon>
        <taxon>Actinomycetota</taxon>
        <taxon>Actinomycetes</taxon>
        <taxon>Mycobacteriales</taxon>
        <taxon>Mycobacteriaceae</taxon>
        <taxon>Mycobacterium</taxon>
    </lineage>
</organism>
<dbReference type="InterPro" id="IPR018321">
    <property type="entry name" value="Glucosamine6P_isomerase_CS"/>
</dbReference>
<evidence type="ECO:0000313" key="5">
    <source>
        <dbReference type="EMBL" id="MCV7420166.1"/>
    </source>
</evidence>
<dbReference type="GO" id="GO:0004342">
    <property type="term" value="F:glucosamine-6-phosphate deaminase activity"/>
    <property type="evidence" value="ECO:0007669"/>
    <property type="project" value="InterPro"/>
</dbReference>
<feature type="compositionally biased region" description="Low complexity" evidence="3">
    <location>
        <begin position="254"/>
        <end position="264"/>
    </location>
</feature>
<protein>
    <submittedName>
        <fullName evidence="5">Glucosamine-6-phosphate deaminase</fullName>
    </submittedName>
</protein>
<evidence type="ECO:0000313" key="6">
    <source>
        <dbReference type="Proteomes" id="UP001141629"/>
    </source>
</evidence>
<evidence type="ECO:0000256" key="1">
    <source>
        <dbReference type="ARBA" id="ARBA00022801"/>
    </source>
</evidence>
<dbReference type="PANTHER" id="PTHR11280:SF5">
    <property type="entry name" value="GLUCOSAMINE-6-PHOSPHATE ISOMERASE"/>
    <property type="match status" value="1"/>
</dbReference>
<dbReference type="GO" id="GO:0006043">
    <property type="term" value="P:glucosamine catabolic process"/>
    <property type="evidence" value="ECO:0007669"/>
    <property type="project" value="TreeGrafter"/>
</dbReference>
<sequence>MRNDVEIIIAGDARGVSTAAADIVTDLVRAKPNAVLGLATGSSPLGLYAELAARVVDGLDMTAVRGFALDEYVGLAPDDPRSYAHTIRTTVTEPLRLDAANVHVPSGVATDLEAACDGFESEMVRAGGVDVQILGIGRNGHLGFNEPGSAFESRTRITTLAEQTRRDNARYFAQPQDVPTRCSTQGLATIMKARTAVLIATGTAKAHAVDRALRGPVTVDCPASILQRHPSVVVVLDEDAAHSMSRDCLQWPATTSDSSTTTGSLAPGRNEYATHTRPKNR</sequence>
<keyword evidence="6" id="KW-1185">Reference proteome</keyword>
<dbReference type="PANTHER" id="PTHR11280">
    <property type="entry name" value="GLUCOSAMINE-6-PHOSPHATE ISOMERASE"/>
    <property type="match status" value="1"/>
</dbReference>
<gene>
    <name evidence="5" type="ORF">H7K45_06415</name>
</gene>
<dbReference type="EMBL" id="JACKVK010000004">
    <property type="protein sequence ID" value="MCV7420166.1"/>
    <property type="molecule type" value="Genomic_DNA"/>
</dbReference>
<dbReference type="GO" id="GO:0005975">
    <property type="term" value="P:carbohydrate metabolic process"/>
    <property type="evidence" value="ECO:0007669"/>
    <property type="project" value="InterPro"/>
</dbReference>
<dbReference type="InterPro" id="IPR004547">
    <property type="entry name" value="Glucosamine6P_isomerase"/>
</dbReference>
<dbReference type="SUPFAM" id="SSF100950">
    <property type="entry name" value="NagB/RpiA/CoA transferase-like"/>
    <property type="match status" value="1"/>
</dbReference>
<reference evidence="5" key="2">
    <citation type="journal article" date="2022" name="BMC Genomics">
        <title>Comparative genome analysis of mycobacteria focusing on tRNA and non-coding RNA.</title>
        <authorList>
            <person name="Behra P.R.K."/>
            <person name="Pettersson B.M.F."/>
            <person name="Ramesh M."/>
            <person name="Das S."/>
            <person name="Dasgupta S."/>
            <person name="Kirsebom L.A."/>
        </authorList>
    </citation>
    <scope>NUCLEOTIDE SEQUENCE</scope>
    <source>
        <strain evidence="5">DSM 44838</strain>
    </source>
</reference>
<dbReference type="GO" id="GO:0006046">
    <property type="term" value="P:N-acetylglucosamine catabolic process"/>
    <property type="evidence" value="ECO:0007669"/>
    <property type="project" value="TreeGrafter"/>
</dbReference>
<dbReference type="Gene3D" id="3.40.50.1360">
    <property type="match status" value="1"/>
</dbReference>
<dbReference type="CDD" id="cd01399">
    <property type="entry name" value="GlcN6P_deaminase"/>
    <property type="match status" value="1"/>
</dbReference>
<dbReference type="GO" id="GO:0042802">
    <property type="term" value="F:identical protein binding"/>
    <property type="evidence" value="ECO:0007669"/>
    <property type="project" value="TreeGrafter"/>
</dbReference>
<evidence type="ECO:0000256" key="3">
    <source>
        <dbReference type="SAM" id="MobiDB-lite"/>
    </source>
</evidence>
<dbReference type="GO" id="GO:0019262">
    <property type="term" value="P:N-acetylneuraminate catabolic process"/>
    <property type="evidence" value="ECO:0007669"/>
    <property type="project" value="TreeGrafter"/>
</dbReference>
<evidence type="ECO:0000256" key="2">
    <source>
        <dbReference type="ARBA" id="ARBA00023277"/>
    </source>
</evidence>
<dbReference type="GO" id="GO:0005737">
    <property type="term" value="C:cytoplasm"/>
    <property type="evidence" value="ECO:0007669"/>
    <property type="project" value="TreeGrafter"/>
</dbReference>
<dbReference type="InterPro" id="IPR037171">
    <property type="entry name" value="NagB/RpiA_transferase-like"/>
</dbReference>
<proteinExistence type="predicted"/>
<keyword evidence="2" id="KW-0119">Carbohydrate metabolism</keyword>
<dbReference type="InterPro" id="IPR006148">
    <property type="entry name" value="Glc/Gal-6P_isomerase"/>
</dbReference>
<accession>A0A9X2YZ26</accession>
<dbReference type="Proteomes" id="UP001141629">
    <property type="component" value="Unassembled WGS sequence"/>
</dbReference>
<name>A0A9X2YZ26_9MYCO</name>
<dbReference type="PROSITE" id="PS01161">
    <property type="entry name" value="GLC_GALNAC_ISOMERASE"/>
    <property type="match status" value="1"/>
</dbReference>
<keyword evidence="1" id="KW-0378">Hydrolase</keyword>
<evidence type="ECO:0000259" key="4">
    <source>
        <dbReference type="Pfam" id="PF01182"/>
    </source>
</evidence>
<reference evidence="5" key="1">
    <citation type="submission" date="2020-07" db="EMBL/GenBank/DDBJ databases">
        <authorList>
            <person name="Pettersson B.M.F."/>
            <person name="Behra P.R.K."/>
            <person name="Ramesh M."/>
            <person name="Das S."/>
            <person name="Dasgupta S."/>
            <person name="Kirsebom L.A."/>
        </authorList>
    </citation>
    <scope>NUCLEOTIDE SEQUENCE</scope>
    <source>
        <strain evidence="5">DSM 44838</strain>
    </source>
</reference>
<dbReference type="AlphaFoldDB" id="A0A9X2YZ26"/>
<comment type="caution">
    <text evidence="5">The sequence shown here is derived from an EMBL/GenBank/DDBJ whole genome shotgun (WGS) entry which is preliminary data.</text>
</comment>
<feature type="domain" description="Glucosamine/galactosamine-6-phosphate isomerase" evidence="4">
    <location>
        <begin position="18"/>
        <end position="229"/>
    </location>
</feature>
<feature type="region of interest" description="Disordered" evidence="3">
    <location>
        <begin position="251"/>
        <end position="281"/>
    </location>
</feature>